<feature type="domain" description="CENP-V/GFA" evidence="5">
    <location>
        <begin position="1"/>
        <end position="75"/>
    </location>
</feature>
<dbReference type="PANTHER" id="PTHR33337">
    <property type="entry name" value="GFA DOMAIN-CONTAINING PROTEIN"/>
    <property type="match status" value="1"/>
</dbReference>
<dbReference type="PANTHER" id="PTHR33337:SF40">
    <property type="entry name" value="CENP-V_GFA DOMAIN-CONTAINING PROTEIN-RELATED"/>
    <property type="match status" value="1"/>
</dbReference>
<comment type="similarity">
    <text evidence="1">Belongs to the Gfa family.</text>
</comment>
<evidence type="ECO:0000313" key="6">
    <source>
        <dbReference type="EMBL" id="GAA5524793.1"/>
    </source>
</evidence>
<evidence type="ECO:0000259" key="5">
    <source>
        <dbReference type="PROSITE" id="PS51891"/>
    </source>
</evidence>
<dbReference type="EMBL" id="BAABRT010000008">
    <property type="protein sequence ID" value="GAA5524793.1"/>
    <property type="molecule type" value="Genomic_DNA"/>
</dbReference>
<organism evidence="6 7">
    <name type="scientific">Microbulbifer aestuariivivens</name>
    <dbReference type="NCBI Taxonomy" id="1908308"/>
    <lineage>
        <taxon>Bacteria</taxon>
        <taxon>Pseudomonadati</taxon>
        <taxon>Pseudomonadota</taxon>
        <taxon>Gammaproteobacteria</taxon>
        <taxon>Cellvibrionales</taxon>
        <taxon>Microbulbiferaceae</taxon>
        <taxon>Microbulbifer</taxon>
    </lineage>
</organism>
<gene>
    <name evidence="6" type="ORF">Maes01_01352</name>
</gene>
<name>A0ABP9WNM7_9GAMM</name>
<dbReference type="InterPro" id="IPR006913">
    <property type="entry name" value="CENP-V/GFA"/>
</dbReference>
<keyword evidence="2" id="KW-0479">Metal-binding</keyword>
<evidence type="ECO:0000256" key="4">
    <source>
        <dbReference type="ARBA" id="ARBA00023239"/>
    </source>
</evidence>
<dbReference type="Gene3D" id="3.90.1590.10">
    <property type="entry name" value="glutathione-dependent formaldehyde- activating enzyme (gfa)"/>
    <property type="match status" value="1"/>
</dbReference>
<dbReference type="InterPro" id="IPR011057">
    <property type="entry name" value="Mss4-like_sf"/>
</dbReference>
<evidence type="ECO:0000256" key="2">
    <source>
        <dbReference type="ARBA" id="ARBA00022723"/>
    </source>
</evidence>
<evidence type="ECO:0000256" key="3">
    <source>
        <dbReference type="ARBA" id="ARBA00022833"/>
    </source>
</evidence>
<evidence type="ECO:0000256" key="1">
    <source>
        <dbReference type="ARBA" id="ARBA00005495"/>
    </source>
</evidence>
<dbReference type="Proteomes" id="UP001408594">
    <property type="component" value="Unassembled WGS sequence"/>
</dbReference>
<evidence type="ECO:0000313" key="7">
    <source>
        <dbReference type="Proteomes" id="UP001408594"/>
    </source>
</evidence>
<protein>
    <recommendedName>
        <fullName evidence="5">CENP-V/GFA domain-containing protein</fullName>
    </recommendedName>
</protein>
<keyword evidence="7" id="KW-1185">Reference proteome</keyword>
<reference evidence="6 7" key="1">
    <citation type="submission" date="2024-02" db="EMBL/GenBank/DDBJ databases">
        <title>Microbulbifer aestuariivivens NBRC 112533.</title>
        <authorList>
            <person name="Ichikawa N."/>
            <person name="Katano-Makiyama Y."/>
            <person name="Hidaka K."/>
        </authorList>
    </citation>
    <scope>NUCLEOTIDE SEQUENCE [LARGE SCALE GENOMIC DNA]</scope>
    <source>
        <strain evidence="6 7">NBRC 112533</strain>
    </source>
</reference>
<proteinExistence type="inferred from homology"/>
<accession>A0ABP9WNM7</accession>
<comment type="caution">
    <text evidence="6">The sequence shown here is derived from an EMBL/GenBank/DDBJ whole genome shotgun (WGS) entry which is preliminary data.</text>
</comment>
<keyword evidence="4" id="KW-0456">Lyase</keyword>
<keyword evidence="3" id="KW-0862">Zinc</keyword>
<dbReference type="Pfam" id="PF04828">
    <property type="entry name" value="GFA"/>
    <property type="match status" value="1"/>
</dbReference>
<dbReference type="PROSITE" id="PS51891">
    <property type="entry name" value="CENP_V_GFA"/>
    <property type="match status" value="1"/>
</dbReference>
<dbReference type="SUPFAM" id="SSF51316">
    <property type="entry name" value="Mss4-like"/>
    <property type="match status" value="1"/>
</dbReference>
<sequence>MCRSLSGADYSSWVVIPSAQFSIRSGQDDIAHYQASENFSKSFCKNCGSTISCVNDDKFPGHIYLAKGGITSEFDMPAQIQVFTEFKARWVTLDESIPVFN</sequence>